<evidence type="ECO:0000256" key="1">
    <source>
        <dbReference type="SAM" id="Phobius"/>
    </source>
</evidence>
<organism evidence="2 3">
    <name type="scientific">Engystomops pustulosus</name>
    <name type="common">Tungara frog</name>
    <name type="synonym">Physalaemus pustulosus</name>
    <dbReference type="NCBI Taxonomy" id="76066"/>
    <lineage>
        <taxon>Eukaryota</taxon>
        <taxon>Metazoa</taxon>
        <taxon>Chordata</taxon>
        <taxon>Craniata</taxon>
        <taxon>Vertebrata</taxon>
        <taxon>Euteleostomi</taxon>
        <taxon>Amphibia</taxon>
        <taxon>Batrachia</taxon>
        <taxon>Anura</taxon>
        <taxon>Neobatrachia</taxon>
        <taxon>Hyloidea</taxon>
        <taxon>Leptodactylidae</taxon>
        <taxon>Leiuperinae</taxon>
        <taxon>Engystomops</taxon>
    </lineage>
</organism>
<protein>
    <submittedName>
        <fullName evidence="2">Uncharacterized protein</fullName>
    </submittedName>
</protein>
<gene>
    <name evidence="2" type="ORF">GDO81_026461</name>
</gene>
<keyword evidence="3" id="KW-1185">Reference proteome</keyword>
<accession>A0AAV6YQT6</accession>
<keyword evidence="1" id="KW-1133">Transmembrane helix</keyword>
<keyword evidence="1" id="KW-0812">Transmembrane</keyword>
<reference evidence="2" key="1">
    <citation type="thesis" date="2020" institute="ProQuest LLC" country="789 East Eisenhower Parkway, Ann Arbor, MI, USA">
        <title>Comparative Genomics and Chromosome Evolution.</title>
        <authorList>
            <person name="Mudd A.B."/>
        </authorList>
    </citation>
    <scope>NUCLEOTIDE SEQUENCE</scope>
    <source>
        <strain evidence="2">237g6f4</strain>
        <tissue evidence="2">Blood</tissue>
    </source>
</reference>
<proteinExistence type="predicted"/>
<comment type="caution">
    <text evidence="2">The sequence shown here is derived from an EMBL/GenBank/DDBJ whole genome shotgun (WGS) entry which is preliminary data.</text>
</comment>
<dbReference type="EMBL" id="WNYA01044394">
    <property type="protein sequence ID" value="KAG8536393.1"/>
    <property type="molecule type" value="Genomic_DNA"/>
</dbReference>
<dbReference type="AlphaFoldDB" id="A0AAV6YQT6"/>
<name>A0AAV6YQT6_ENGPU</name>
<feature type="transmembrane region" description="Helical" evidence="1">
    <location>
        <begin position="63"/>
        <end position="80"/>
    </location>
</feature>
<dbReference type="Proteomes" id="UP000824782">
    <property type="component" value="Unassembled WGS sequence"/>
</dbReference>
<keyword evidence="1" id="KW-0472">Membrane</keyword>
<sequence>MSDLDTHSAYGGEHTAIDYDITCGLQCGLVQVLLIASSPIRRWVYLNFFTVSHQDFKSSTSRFGLIVIVCMLFFLLFTGFKNNLWTHTTFFQCWYIMKS</sequence>
<evidence type="ECO:0000313" key="3">
    <source>
        <dbReference type="Proteomes" id="UP000824782"/>
    </source>
</evidence>
<evidence type="ECO:0000313" key="2">
    <source>
        <dbReference type="EMBL" id="KAG8536393.1"/>
    </source>
</evidence>